<dbReference type="PANTHER" id="PTHR31528">
    <property type="entry name" value="4-AMINO-5-HYDROXYMETHYL-2-METHYLPYRIMIDINE PHOSPHATE SYNTHASE THI11-RELATED"/>
    <property type="match status" value="1"/>
</dbReference>
<gene>
    <name evidence="3" type="ORF">CVM39_01305</name>
    <name evidence="4" type="ORF">SAMN06297129_1795</name>
</gene>
<feature type="chain" id="PRO_5013126186" evidence="1">
    <location>
        <begin position="20"/>
        <end position="309"/>
    </location>
</feature>
<dbReference type="Proteomes" id="UP000231655">
    <property type="component" value="Unassembled WGS sequence"/>
</dbReference>
<accession>A0A285IQW6</accession>
<dbReference type="InterPro" id="IPR015168">
    <property type="entry name" value="SsuA/THI5"/>
</dbReference>
<name>A0A285IQW6_9RHOB</name>
<evidence type="ECO:0000313" key="4">
    <source>
        <dbReference type="EMBL" id="SNY50362.1"/>
    </source>
</evidence>
<evidence type="ECO:0000313" key="3">
    <source>
        <dbReference type="EMBL" id="PJE31769.1"/>
    </source>
</evidence>
<feature type="signal peptide" evidence="1">
    <location>
        <begin position="1"/>
        <end position="19"/>
    </location>
</feature>
<dbReference type="InterPro" id="IPR027939">
    <property type="entry name" value="NMT1/THI5"/>
</dbReference>
<keyword evidence="6" id="KW-1185">Reference proteome</keyword>
<proteinExistence type="predicted"/>
<dbReference type="PANTHER" id="PTHR31528:SF3">
    <property type="entry name" value="THIAMINE BIOSYNTHESIS PROTEIN HI_0357-RELATED"/>
    <property type="match status" value="1"/>
</dbReference>
<keyword evidence="3" id="KW-0547">Nucleotide-binding</keyword>
<dbReference type="Gene3D" id="3.40.190.10">
    <property type="entry name" value="Periplasmic binding protein-like II"/>
    <property type="match status" value="2"/>
</dbReference>
<keyword evidence="3" id="KW-0067">ATP-binding</keyword>
<organism evidence="4 5">
    <name type="scientific">Pseudooceanicola antarcticus</name>
    <dbReference type="NCBI Taxonomy" id="1247613"/>
    <lineage>
        <taxon>Bacteria</taxon>
        <taxon>Pseudomonadati</taxon>
        <taxon>Pseudomonadota</taxon>
        <taxon>Alphaproteobacteria</taxon>
        <taxon>Rhodobacterales</taxon>
        <taxon>Paracoccaceae</taxon>
        <taxon>Pseudooceanicola</taxon>
    </lineage>
</organism>
<dbReference type="SUPFAM" id="SSF53850">
    <property type="entry name" value="Periplasmic binding protein-like II"/>
    <property type="match status" value="1"/>
</dbReference>
<protein>
    <submittedName>
        <fullName evidence="3">ABC transporter ATP-binding protein</fullName>
    </submittedName>
    <submittedName>
        <fullName evidence="4">Putative hydroxymethylpyrimidine transport system substrate-binding protein</fullName>
    </submittedName>
</protein>
<dbReference type="EMBL" id="PGTD01000007">
    <property type="protein sequence ID" value="PJE31769.1"/>
    <property type="molecule type" value="Genomic_DNA"/>
</dbReference>
<reference evidence="4 5" key="1">
    <citation type="submission" date="2017-09" db="EMBL/GenBank/DDBJ databases">
        <authorList>
            <person name="Ehlers B."/>
            <person name="Leendertz F.H."/>
        </authorList>
    </citation>
    <scope>NUCLEOTIDE SEQUENCE [LARGE SCALE GENOMIC DNA]</scope>
    <source>
        <strain evidence="4 5">CGMCC 1.12662</strain>
    </source>
</reference>
<dbReference type="Pfam" id="PF09084">
    <property type="entry name" value="NMT1"/>
    <property type="match status" value="1"/>
</dbReference>
<evidence type="ECO:0000259" key="2">
    <source>
        <dbReference type="Pfam" id="PF09084"/>
    </source>
</evidence>
<reference evidence="3 6" key="2">
    <citation type="journal article" date="2018" name="Int. J. Syst. Evol. Microbiol.">
        <title>Pseudooceanicola lipolyticus sp. nov., a marine alphaproteobacterium, reclassification of Oceanicola flagellatus as Pseudooceanicola flagellatus comb. nov. and emended description of the genus Pseudooceanicola.</title>
        <authorList>
            <person name="Huang M.-M."/>
            <person name="Guo L.-L."/>
            <person name="Wu Y.-H."/>
            <person name="Lai Q.-L."/>
            <person name="Shao Z.-Z."/>
            <person name="Wang C.-S."/>
            <person name="Wu M."/>
            <person name="Xu X.-W."/>
        </authorList>
    </citation>
    <scope>NUCLEOTIDE SEQUENCE [LARGE SCALE GENOMIC DNA]</scope>
    <source>
        <strain evidence="3 6">Ar-45</strain>
    </source>
</reference>
<sequence>MRKLLTSLALSILPLPVLAEPFSVMLDWFVNPDHGPIIVAQERGYFDEAGLEVQIIAPADPADPPKMVAAGQVDMAISYQPQLYLQHDAGLPVARVGTLIDSPLYCVMVDASGPVESLADLKGKRVGFSVAGIEEALLHRMLRHNGVAPSEVTQINVNFSLTPALVAGQVEAVSGAFRNFELHQMSGVGAEGRCFLPEENGVPAYDELIYLSHAEAVEDPRIARFLAATARAAAEIAADPEAGWEDFKGHAAELDDRLNRLAWQDSYPHFAADPGALDADRYARFGAYMVEMGLIEDAPEVSEIAVAVE</sequence>
<dbReference type="GO" id="GO:0009228">
    <property type="term" value="P:thiamine biosynthetic process"/>
    <property type="evidence" value="ECO:0007669"/>
    <property type="project" value="InterPro"/>
</dbReference>
<dbReference type="GO" id="GO:0005524">
    <property type="term" value="F:ATP binding"/>
    <property type="evidence" value="ECO:0007669"/>
    <property type="project" value="UniProtKB-KW"/>
</dbReference>
<dbReference type="EMBL" id="OBEA01000003">
    <property type="protein sequence ID" value="SNY50362.1"/>
    <property type="molecule type" value="Genomic_DNA"/>
</dbReference>
<dbReference type="RefSeq" id="WP_097145544.1">
    <property type="nucleotide sequence ID" value="NZ_OBEA01000003.1"/>
</dbReference>
<evidence type="ECO:0000313" key="6">
    <source>
        <dbReference type="Proteomes" id="UP000231702"/>
    </source>
</evidence>
<evidence type="ECO:0000256" key="1">
    <source>
        <dbReference type="SAM" id="SignalP"/>
    </source>
</evidence>
<keyword evidence="1" id="KW-0732">Signal</keyword>
<dbReference type="Proteomes" id="UP000231702">
    <property type="component" value="Unassembled WGS sequence"/>
</dbReference>
<dbReference type="OrthoDB" id="5348911at2"/>
<dbReference type="AlphaFoldDB" id="A0A285IQW6"/>
<feature type="domain" description="SsuA/THI5-like" evidence="2">
    <location>
        <begin position="31"/>
        <end position="242"/>
    </location>
</feature>
<evidence type="ECO:0000313" key="5">
    <source>
        <dbReference type="Proteomes" id="UP000231655"/>
    </source>
</evidence>